<feature type="transmembrane region" description="Helical" evidence="6">
    <location>
        <begin position="86"/>
        <end position="110"/>
    </location>
</feature>
<evidence type="ECO:0000256" key="2">
    <source>
        <dbReference type="ARBA" id="ARBA00022475"/>
    </source>
</evidence>
<feature type="transmembrane region" description="Helical" evidence="6">
    <location>
        <begin position="292"/>
        <end position="315"/>
    </location>
</feature>
<dbReference type="Proteomes" id="UP000004318">
    <property type="component" value="Unassembled WGS sequence"/>
</dbReference>
<keyword evidence="3 6" id="KW-0812">Transmembrane</keyword>
<reference evidence="7 8" key="1">
    <citation type="journal article" date="2010" name="J. Bacteriol.">
        <title>Genome sequences of Oceanicola granulosus HTCC2516(T) and Oceanicola batsensis HTCC2597(TDelta).</title>
        <authorList>
            <person name="Thrash J.C."/>
            <person name="Cho J.C."/>
            <person name="Vergin K.L."/>
            <person name="Giovannoni S.J."/>
        </authorList>
    </citation>
    <scope>NUCLEOTIDE SEQUENCE [LARGE SCALE GENOMIC DNA]</scope>
    <source>
        <strain evidence="8">ATCC BAA-863 / DSM 15984 / KCTC 12145 / HTCC2597</strain>
    </source>
</reference>
<evidence type="ECO:0000256" key="5">
    <source>
        <dbReference type="ARBA" id="ARBA00023136"/>
    </source>
</evidence>
<dbReference type="PANTHER" id="PTHR30482:SF17">
    <property type="entry name" value="ABC TRANSPORTER ATP-BINDING PROTEIN"/>
    <property type="match status" value="1"/>
</dbReference>
<evidence type="ECO:0000256" key="6">
    <source>
        <dbReference type="SAM" id="Phobius"/>
    </source>
</evidence>
<evidence type="ECO:0000256" key="3">
    <source>
        <dbReference type="ARBA" id="ARBA00022692"/>
    </source>
</evidence>
<dbReference type="eggNOG" id="COG4177">
    <property type="taxonomic scope" value="Bacteria"/>
</dbReference>
<dbReference type="AlphaFoldDB" id="A3TT31"/>
<dbReference type="RefSeq" id="WP_009805425.1">
    <property type="nucleotide sequence ID" value="NZ_CH724131.1"/>
</dbReference>
<accession>A3TT31</accession>
<dbReference type="InterPro" id="IPR001851">
    <property type="entry name" value="ABC_transp_permease"/>
</dbReference>
<protein>
    <submittedName>
        <fullName evidence="7">ABC branched chain amino acid transporter, inner membrane subunit</fullName>
    </submittedName>
</protein>
<dbReference type="InterPro" id="IPR043428">
    <property type="entry name" value="LivM-like"/>
</dbReference>
<dbReference type="Pfam" id="PF02653">
    <property type="entry name" value="BPD_transp_2"/>
    <property type="match status" value="1"/>
</dbReference>
<keyword evidence="4 6" id="KW-1133">Transmembrane helix</keyword>
<comment type="caution">
    <text evidence="7">The sequence shown here is derived from an EMBL/GenBank/DDBJ whole genome shotgun (WGS) entry which is preliminary data.</text>
</comment>
<dbReference type="STRING" id="252305.OB2597_05980"/>
<dbReference type="CDD" id="cd06581">
    <property type="entry name" value="TM_PBP1_LivM_like"/>
    <property type="match status" value="1"/>
</dbReference>
<dbReference type="GO" id="GO:0015658">
    <property type="term" value="F:branched-chain amino acid transmembrane transporter activity"/>
    <property type="evidence" value="ECO:0007669"/>
    <property type="project" value="InterPro"/>
</dbReference>
<name>A3TT31_PSEBH</name>
<keyword evidence="8" id="KW-1185">Reference proteome</keyword>
<feature type="transmembrane region" description="Helical" evidence="6">
    <location>
        <begin position="117"/>
        <end position="134"/>
    </location>
</feature>
<dbReference type="OrthoDB" id="9810505at2"/>
<keyword evidence="2" id="KW-1003">Cell membrane</keyword>
<feature type="transmembrane region" description="Helical" evidence="6">
    <location>
        <begin position="36"/>
        <end position="55"/>
    </location>
</feature>
<dbReference type="HOGENOM" id="CLU_031365_0_1_5"/>
<evidence type="ECO:0000313" key="8">
    <source>
        <dbReference type="Proteomes" id="UP000004318"/>
    </source>
</evidence>
<evidence type="ECO:0000313" key="7">
    <source>
        <dbReference type="EMBL" id="EAQ04808.1"/>
    </source>
</evidence>
<feature type="transmembrane region" description="Helical" evidence="6">
    <location>
        <begin position="218"/>
        <end position="236"/>
    </location>
</feature>
<dbReference type="PANTHER" id="PTHR30482">
    <property type="entry name" value="HIGH-AFFINITY BRANCHED-CHAIN AMINO ACID TRANSPORT SYSTEM PERMEASE"/>
    <property type="match status" value="1"/>
</dbReference>
<feature type="transmembrane region" description="Helical" evidence="6">
    <location>
        <begin position="168"/>
        <end position="188"/>
    </location>
</feature>
<gene>
    <name evidence="7" type="ORF">OB2597_05980</name>
</gene>
<dbReference type="GO" id="GO:0005886">
    <property type="term" value="C:plasma membrane"/>
    <property type="evidence" value="ECO:0007669"/>
    <property type="project" value="UniProtKB-SubCell"/>
</dbReference>
<proteinExistence type="predicted"/>
<organism evidence="7 8">
    <name type="scientific">Pseudooceanicola batsensis (strain ATCC BAA-863 / DSM 15984 / KCTC 12145 / HTCC2597)</name>
    <name type="common">Oceanicola batsensis</name>
    <dbReference type="NCBI Taxonomy" id="252305"/>
    <lineage>
        <taxon>Bacteria</taxon>
        <taxon>Pseudomonadati</taxon>
        <taxon>Pseudomonadota</taxon>
        <taxon>Alphaproteobacteria</taxon>
        <taxon>Rhodobacterales</taxon>
        <taxon>Paracoccaceae</taxon>
        <taxon>Pseudooceanicola</taxon>
    </lineage>
</organism>
<evidence type="ECO:0000256" key="1">
    <source>
        <dbReference type="ARBA" id="ARBA00004651"/>
    </source>
</evidence>
<comment type="subcellular location">
    <subcellularLocation>
        <location evidence="1">Cell membrane</location>
        <topology evidence="1">Multi-pass membrane protein</topology>
    </subcellularLocation>
</comment>
<dbReference type="EMBL" id="AAMO01000001">
    <property type="protein sequence ID" value="EAQ04808.1"/>
    <property type="molecule type" value="Genomic_DNA"/>
</dbReference>
<evidence type="ECO:0000256" key="4">
    <source>
        <dbReference type="ARBA" id="ARBA00022989"/>
    </source>
</evidence>
<feature type="transmembrane region" description="Helical" evidence="6">
    <location>
        <begin position="256"/>
        <end position="280"/>
    </location>
</feature>
<feature type="transmembrane region" description="Helical" evidence="6">
    <location>
        <begin position="12"/>
        <end position="30"/>
    </location>
</feature>
<feature type="transmembrane region" description="Helical" evidence="6">
    <location>
        <begin position="62"/>
        <end position="80"/>
    </location>
</feature>
<sequence length="335" mass="35767">MTSITRINRSTFFISLAAFAIAGLLLPMVANRGVVFLGGVVAINMVYGIAFNFAFQKAGILSFGNAMFVAAGAYTTGYLVTQVPQIPFLMVILLSGLSGAILAMITGLLALRRSSGVYFAVITLAVGELIHVLVTKLTFLGRNDGLVGVYRPTLNFGLFEIDLGQGNAYYYFILVVCLLLIAGLWVVWSNRFGRSLQTVKSDEMRSGFLGTDTDRRKLQALVISGAVTALGGALFAPWAQIVTPDLAHWSQSTKPLLFALLGGTSTFFGPAVGAVLFGFLEYSTRTLVGISDLLTGGLLLAVVLAVPGGVLGLIIRLTRIRRSGRTEGRLAEDRT</sequence>
<keyword evidence="5 6" id="KW-0472">Membrane</keyword>